<gene>
    <name evidence="7" type="ORF">GCM10023196_086340</name>
</gene>
<evidence type="ECO:0000256" key="3">
    <source>
        <dbReference type="ARBA" id="ARBA00022989"/>
    </source>
</evidence>
<evidence type="ECO:0000259" key="6">
    <source>
        <dbReference type="Pfam" id="PF02656"/>
    </source>
</evidence>
<dbReference type="Proteomes" id="UP001501442">
    <property type="component" value="Unassembled WGS sequence"/>
</dbReference>
<keyword evidence="3 5" id="KW-1133">Transmembrane helix</keyword>
<protein>
    <recommendedName>
        <fullName evidence="6">DUF202 domain-containing protein</fullName>
    </recommendedName>
</protein>
<dbReference type="EMBL" id="BAABHK010000017">
    <property type="protein sequence ID" value="GAA4636466.1"/>
    <property type="molecule type" value="Genomic_DNA"/>
</dbReference>
<evidence type="ECO:0000256" key="2">
    <source>
        <dbReference type="ARBA" id="ARBA00022692"/>
    </source>
</evidence>
<comment type="subcellular location">
    <subcellularLocation>
        <location evidence="1">Endomembrane system</location>
        <topology evidence="1">Multi-pass membrane protein</topology>
    </subcellularLocation>
</comment>
<evidence type="ECO:0000256" key="4">
    <source>
        <dbReference type="ARBA" id="ARBA00023136"/>
    </source>
</evidence>
<evidence type="ECO:0000256" key="1">
    <source>
        <dbReference type="ARBA" id="ARBA00004127"/>
    </source>
</evidence>
<accession>A0ABP8UNM6</accession>
<proteinExistence type="predicted"/>
<evidence type="ECO:0000313" key="7">
    <source>
        <dbReference type="EMBL" id="GAA4636466.1"/>
    </source>
</evidence>
<dbReference type="RefSeq" id="WP_345439445.1">
    <property type="nucleotide sequence ID" value="NZ_BAABHK010000017.1"/>
</dbReference>
<organism evidence="7 8">
    <name type="scientific">Actinoallomurus vinaceus</name>
    <dbReference type="NCBI Taxonomy" id="1080074"/>
    <lineage>
        <taxon>Bacteria</taxon>
        <taxon>Bacillati</taxon>
        <taxon>Actinomycetota</taxon>
        <taxon>Actinomycetes</taxon>
        <taxon>Streptosporangiales</taxon>
        <taxon>Thermomonosporaceae</taxon>
        <taxon>Actinoallomurus</taxon>
    </lineage>
</organism>
<evidence type="ECO:0000256" key="5">
    <source>
        <dbReference type="SAM" id="Phobius"/>
    </source>
</evidence>
<dbReference type="InterPro" id="IPR003807">
    <property type="entry name" value="DUF202"/>
</dbReference>
<feature type="transmembrane region" description="Helical" evidence="5">
    <location>
        <begin position="22"/>
        <end position="50"/>
    </location>
</feature>
<dbReference type="Pfam" id="PF02656">
    <property type="entry name" value="DUF202"/>
    <property type="match status" value="1"/>
</dbReference>
<name>A0ABP8UNM6_9ACTN</name>
<keyword evidence="2 5" id="KW-0812">Transmembrane</keyword>
<evidence type="ECO:0000313" key="8">
    <source>
        <dbReference type="Proteomes" id="UP001501442"/>
    </source>
</evidence>
<feature type="transmembrane region" description="Helical" evidence="5">
    <location>
        <begin position="71"/>
        <end position="88"/>
    </location>
</feature>
<keyword evidence="4 5" id="KW-0472">Membrane</keyword>
<sequence>MSSGLQAQRTELAWLRTALSCWAVGLLAFKIAFPVGAAALLAPVTLTVIAHRRRRLLRANGAPPPMSRMEGVLAVGTCMVIAVAGVVLL</sequence>
<reference evidence="8" key="1">
    <citation type="journal article" date="2019" name="Int. J. Syst. Evol. Microbiol.">
        <title>The Global Catalogue of Microorganisms (GCM) 10K type strain sequencing project: providing services to taxonomists for standard genome sequencing and annotation.</title>
        <authorList>
            <consortium name="The Broad Institute Genomics Platform"/>
            <consortium name="The Broad Institute Genome Sequencing Center for Infectious Disease"/>
            <person name="Wu L."/>
            <person name="Ma J."/>
        </authorList>
    </citation>
    <scope>NUCLEOTIDE SEQUENCE [LARGE SCALE GENOMIC DNA]</scope>
    <source>
        <strain evidence="8">JCM 17939</strain>
    </source>
</reference>
<feature type="domain" description="DUF202" evidence="6">
    <location>
        <begin position="4"/>
        <end position="85"/>
    </location>
</feature>
<keyword evidence="8" id="KW-1185">Reference proteome</keyword>
<comment type="caution">
    <text evidence="7">The sequence shown here is derived from an EMBL/GenBank/DDBJ whole genome shotgun (WGS) entry which is preliminary data.</text>
</comment>